<dbReference type="EMBL" id="CM044706">
    <property type="protein sequence ID" value="KAI5659422.1"/>
    <property type="molecule type" value="Genomic_DNA"/>
</dbReference>
<evidence type="ECO:0000313" key="2">
    <source>
        <dbReference type="Proteomes" id="UP001060085"/>
    </source>
</evidence>
<protein>
    <submittedName>
        <fullName evidence="1">Uncharacterized protein</fullName>
    </submittedName>
</protein>
<name>A0ACC0AG47_CATRO</name>
<accession>A0ACC0AG47</accession>
<comment type="caution">
    <text evidence="1">The sequence shown here is derived from an EMBL/GenBank/DDBJ whole genome shotgun (WGS) entry which is preliminary data.</text>
</comment>
<dbReference type="Proteomes" id="UP001060085">
    <property type="component" value="Linkage Group LG06"/>
</dbReference>
<organism evidence="1 2">
    <name type="scientific">Catharanthus roseus</name>
    <name type="common">Madagascar periwinkle</name>
    <name type="synonym">Vinca rosea</name>
    <dbReference type="NCBI Taxonomy" id="4058"/>
    <lineage>
        <taxon>Eukaryota</taxon>
        <taxon>Viridiplantae</taxon>
        <taxon>Streptophyta</taxon>
        <taxon>Embryophyta</taxon>
        <taxon>Tracheophyta</taxon>
        <taxon>Spermatophyta</taxon>
        <taxon>Magnoliopsida</taxon>
        <taxon>eudicotyledons</taxon>
        <taxon>Gunneridae</taxon>
        <taxon>Pentapetalae</taxon>
        <taxon>asterids</taxon>
        <taxon>lamiids</taxon>
        <taxon>Gentianales</taxon>
        <taxon>Apocynaceae</taxon>
        <taxon>Rauvolfioideae</taxon>
        <taxon>Vinceae</taxon>
        <taxon>Catharanthinae</taxon>
        <taxon>Catharanthus</taxon>
    </lineage>
</organism>
<reference evidence="2" key="1">
    <citation type="journal article" date="2023" name="Nat. Plants">
        <title>Single-cell RNA sequencing provides a high-resolution roadmap for understanding the multicellular compartmentation of specialized metabolism.</title>
        <authorList>
            <person name="Sun S."/>
            <person name="Shen X."/>
            <person name="Li Y."/>
            <person name="Li Y."/>
            <person name="Wang S."/>
            <person name="Li R."/>
            <person name="Zhang H."/>
            <person name="Shen G."/>
            <person name="Guo B."/>
            <person name="Wei J."/>
            <person name="Xu J."/>
            <person name="St-Pierre B."/>
            <person name="Chen S."/>
            <person name="Sun C."/>
        </authorList>
    </citation>
    <scope>NUCLEOTIDE SEQUENCE [LARGE SCALE GENOMIC DNA]</scope>
</reference>
<keyword evidence="2" id="KW-1185">Reference proteome</keyword>
<proteinExistence type="predicted"/>
<sequence length="168" mass="19300">MILLATIKAFHFVLFSRFGSSSTFRPVTKRYPPVNSPSHVKVFSVWFIFFLKGLSRDGNHRQPSFSISLFSYPHGSLSKHTNRQSKVTKKTGEQQRNIEHRNRERKAATKPQNQEETRESRRLQKTERMKRRRGRDCPENEAAALKRGEGRGSLTNGPVANPNRPGIP</sequence>
<gene>
    <name evidence="1" type="ORF">M9H77_28215</name>
</gene>
<evidence type="ECO:0000313" key="1">
    <source>
        <dbReference type="EMBL" id="KAI5659422.1"/>
    </source>
</evidence>